<comment type="caution">
    <text evidence="2">The sequence shown here is derived from an EMBL/GenBank/DDBJ whole genome shotgun (WGS) entry which is preliminary data.</text>
</comment>
<reference evidence="2 3" key="1">
    <citation type="journal article" date="2011" name="J. Gen. Appl. Microbiol.">
        <title>Draft genome sequencing of the enigmatic basidiomycete Mixia osmundae.</title>
        <authorList>
            <person name="Nishida H."/>
            <person name="Nagatsuka Y."/>
            <person name="Sugiyama J."/>
        </authorList>
    </citation>
    <scope>NUCLEOTIDE SEQUENCE [LARGE SCALE GENOMIC DNA]</scope>
    <source>
        <strain evidence="3">CBS 9802 / IAM 14324 / JCM 22182 / KY 12970</strain>
    </source>
</reference>
<evidence type="ECO:0000256" key="1">
    <source>
        <dbReference type="SAM" id="MobiDB-lite"/>
    </source>
</evidence>
<keyword evidence="3" id="KW-1185">Reference proteome</keyword>
<protein>
    <submittedName>
        <fullName evidence="2">Uncharacterized protein</fullName>
    </submittedName>
</protein>
<gene>
    <name evidence="2" type="primary">Mo01108</name>
    <name evidence="2" type="ORF">E5Q_01108</name>
</gene>
<sequence length="182" mass="19866">MPPRNLKRPVKAADKGKGKEVARAAPAEPEDNALATTTTERNLLDDLLPEPDHSALLAQRNRFGDSARPKVIAYFVEGTGAPQRGYEPSHFDMTWRRTVNEGLRALNLRQLTQKSKDRDVESARAAATAQLQAEQVTVLAKELGLTDYQAQEMLADHGGDLTAALRASVSVSEPQKQKAILA</sequence>
<accession>G7DV46</accession>
<reference evidence="2 3" key="2">
    <citation type="journal article" date="2012" name="Open Biol.">
        <title>Characteristics of nucleosomes and linker DNA regions on the genome of the basidiomycete Mixia osmundae revealed by mono- and dinucleosome mapping.</title>
        <authorList>
            <person name="Nishida H."/>
            <person name="Kondo S."/>
            <person name="Matsumoto T."/>
            <person name="Suzuki Y."/>
            <person name="Yoshikawa H."/>
            <person name="Taylor T.D."/>
            <person name="Sugiyama J."/>
        </authorList>
    </citation>
    <scope>NUCLEOTIDE SEQUENCE [LARGE SCALE GENOMIC DNA]</scope>
    <source>
        <strain evidence="3">CBS 9802 / IAM 14324 / JCM 22182 / KY 12970</strain>
    </source>
</reference>
<dbReference type="AlphaFoldDB" id="G7DV46"/>
<evidence type="ECO:0000313" key="3">
    <source>
        <dbReference type="Proteomes" id="UP000009131"/>
    </source>
</evidence>
<dbReference type="InParanoid" id="G7DV46"/>
<feature type="compositionally biased region" description="Basic residues" evidence="1">
    <location>
        <begin position="1"/>
        <end position="10"/>
    </location>
</feature>
<evidence type="ECO:0000313" key="2">
    <source>
        <dbReference type="EMBL" id="GAA94456.1"/>
    </source>
</evidence>
<dbReference type="EMBL" id="BABT02000035">
    <property type="protein sequence ID" value="GAA94456.1"/>
    <property type="molecule type" value="Genomic_DNA"/>
</dbReference>
<organism evidence="2 3">
    <name type="scientific">Mixia osmundae (strain CBS 9802 / IAM 14324 / JCM 22182 / KY 12970)</name>
    <dbReference type="NCBI Taxonomy" id="764103"/>
    <lineage>
        <taxon>Eukaryota</taxon>
        <taxon>Fungi</taxon>
        <taxon>Dikarya</taxon>
        <taxon>Basidiomycota</taxon>
        <taxon>Pucciniomycotina</taxon>
        <taxon>Mixiomycetes</taxon>
        <taxon>Mixiales</taxon>
        <taxon>Mixiaceae</taxon>
        <taxon>Mixia</taxon>
    </lineage>
</organism>
<dbReference type="Proteomes" id="UP000009131">
    <property type="component" value="Unassembled WGS sequence"/>
</dbReference>
<dbReference type="RefSeq" id="XP_014564896.1">
    <property type="nucleotide sequence ID" value="XM_014709410.1"/>
</dbReference>
<name>G7DV46_MIXOS</name>
<feature type="compositionally biased region" description="Basic and acidic residues" evidence="1">
    <location>
        <begin position="11"/>
        <end position="22"/>
    </location>
</feature>
<feature type="region of interest" description="Disordered" evidence="1">
    <location>
        <begin position="1"/>
        <end position="36"/>
    </location>
</feature>
<proteinExistence type="predicted"/>
<dbReference type="HOGENOM" id="CLU_1482339_0_0_1"/>